<organism evidence="1 2">
    <name type="scientific">Durusdinium trenchii</name>
    <dbReference type="NCBI Taxonomy" id="1381693"/>
    <lineage>
        <taxon>Eukaryota</taxon>
        <taxon>Sar</taxon>
        <taxon>Alveolata</taxon>
        <taxon>Dinophyceae</taxon>
        <taxon>Suessiales</taxon>
        <taxon>Symbiodiniaceae</taxon>
        <taxon>Durusdinium</taxon>
    </lineage>
</organism>
<dbReference type="Proteomes" id="UP001642484">
    <property type="component" value="Unassembled WGS sequence"/>
</dbReference>
<sequence>MLESRVAWTLTCRMPAAQPQPRRDLGLKPCCCPIQTVKSLKHILPRHAVSSRLGFALPMEDGNLEMLRYIACNPHSTLSAESFSARFERYEKCPLRVDHVGA</sequence>
<reference evidence="1 2" key="1">
    <citation type="submission" date="2024-02" db="EMBL/GenBank/DDBJ databases">
        <authorList>
            <person name="Chen Y."/>
            <person name="Shah S."/>
            <person name="Dougan E. K."/>
            <person name="Thang M."/>
            <person name="Chan C."/>
        </authorList>
    </citation>
    <scope>NUCLEOTIDE SEQUENCE [LARGE SCALE GENOMIC DNA]</scope>
</reference>
<gene>
    <name evidence="1" type="ORF">CCMP2556_LOCUS11367</name>
</gene>
<evidence type="ECO:0000313" key="1">
    <source>
        <dbReference type="EMBL" id="CAK9013661.1"/>
    </source>
</evidence>
<comment type="caution">
    <text evidence="1">The sequence shown here is derived from an EMBL/GenBank/DDBJ whole genome shotgun (WGS) entry which is preliminary data.</text>
</comment>
<protein>
    <submittedName>
        <fullName evidence="1">Uncharacterized protein</fullName>
    </submittedName>
</protein>
<keyword evidence="2" id="KW-1185">Reference proteome</keyword>
<evidence type="ECO:0000313" key="2">
    <source>
        <dbReference type="Proteomes" id="UP001642484"/>
    </source>
</evidence>
<dbReference type="EMBL" id="CAXAMN010005420">
    <property type="protein sequence ID" value="CAK9013661.1"/>
    <property type="molecule type" value="Genomic_DNA"/>
</dbReference>
<accession>A0ABP0JGX4</accession>
<proteinExistence type="predicted"/>
<name>A0ABP0JGX4_9DINO</name>